<keyword evidence="6" id="KW-1185">Reference proteome</keyword>
<evidence type="ECO:0000256" key="3">
    <source>
        <dbReference type="ARBA" id="ARBA00023204"/>
    </source>
</evidence>
<feature type="domain" description="PD-(D/E)XK endonuclease-like" evidence="4">
    <location>
        <begin position="7"/>
        <end position="150"/>
    </location>
</feature>
<evidence type="ECO:0000313" key="6">
    <source>
        <dbReference type="Proteomes" id="UP001157109"/>
    </source>
</evidence>
<sequence length="177" mass="18713">MPAAPATAARRGTDFHAWVEAHYTQAAMLDLADLTEPAAWTLAADGAGPSEADQLARMQANFLASEWSGRSPEAVEVAVETVVDGLAIRGRIDAVFADPDGLVTIVDWKTGAPPRGAQAQARAAQLAAYRLAYARLRGLPLDRVRGAFFYAATGETVWPELVDEAGLSAVLAAIPDR</sequence>
<keyword evidence="3" id="KW-0234">DNA repair</keyword>
<evidence type="ECO:0000256" key="2">
    <source>
        <dbReference type="ARBA" id="ARBA00022806"/>
    </source>
</evidence>
<keyword evidence="1" id="KW-0227">DNA damage</keyword>
<dbReference type="InterPro" id="IPR011335">
    <property type="entry name" value="Restrct_endonuc-II-like"/>
</dbReference>
<dbReference type="InterPro" id="IPR011604">
    <property type="entry name" value="PDDEXK-like_dom_sf"/>
</dbReference>
<keyword evidence="2" id="KW-0067">ATP-binding</keyword>
<dbReference type="EMBL" id="BSUJ01000001">
    <property type="protein sequence ID" value="GMA18481.1"/>
    <property type="molecule type" value="Genomic_DNA"/>
</dbReference>
<keyword evidence="2" id="KW-0378">Hydrolase</keyword>
<name>A0ABQ6HJ53_9MICO</name>
<gene>
    <name evidence="5" type="ORF">GCM10025862_05020</name>
</gene>
<dbReference type="InterPro" id="IPR038726">
    <property type="entry name" value="PDDEXK_AddAB-type"/>
</dbReference>
<reference evidence="6" key="1">
    <citation type="journal article" date="2019" name="Int. J. Syst. Evol. Microbiol.">
        <title>The Global Catalogue of Microorganisms (GCM) 10K type strain sequencing project: providing services to taxonomists for standard genome sequencing and annotation.</title>
        <authorList>
            <consortium name="The Broad Institute Genomics Platform"/>
            <consortium name="The Broad Institute Genome Sequencing Center for Infectious Disease"/>
            <person name="Wu L."/>
            <person name="Ma J."/>
        </authorList>
    </citation>
    <scope>NUCLEOTIDE SEQUENCE [LARGE SCALE GENOMIC DNA]</scope>
    <source>
        <strain evidence="6">NBRC 105830</strain>
    </source>
</reference>
<protein>
    <recommendedName>
        <fullName evidence="4">PD-(D/E)XK endonuclease-like domain-containing protein</fullName>
    </recommendedName>
</protein>
<evidence type="ECO:0000313" key="5">
    <source>
        <dbReference type="EMBL" id="GMA18481.1"/>
    </source>
</evidence>
<keyword evidence="2" id="KW-0347">Helicase</keyword>
<dbReference type="SUPFAM" id="SSF52980">
    <property type="entry name" value="Restriction endonuclease-like"/>
    <property type="match status" value="1"/>
</dbReference>
<proteinExistence type="predicted"/>
<comment type="caution">
    <text evidence="5">The sequence shown here is derived from an EMBL/GenBank/DDBJ whole genome shotgun (WGS) entry which is preliminary data.</text>
</comment>
<dbReference type="Gene3D" id="3.90.320.10">
    <property type="match status" value="1"/>
</dbReference>
<organism evidence="5 6">
    <name type="scientific">Arsenicicoccus piscis</name>
    <dbReference type="NCBI Taxonomy" id="673954"/>
    <lineage>
        <taxon>Bacteria</taxon>
        <taxon>Bacillati</taxon>
        <taxon>Actinomycetota</taxon>
        <taxon>Actinomycetes</taxon>
        <taxon>Micrococcales</taxon>
        <taxon>Intrasporangiaceae</taxon>
        <taxon>Arsenicicoccus</taxon>
    </lineage>
</organism>
<keyword evidence="2" id="KW-0547">Nucleotide-binding</keyword>
<evidence type="ECO:0000256" key="1">
    <source>
        <dbReference type="ARBA" id="ARBA00022763"/>
    </source>
</evidence>
<dbReference type="Proteomes" id="UP001157109">
    <property type="component" value="Unassembled WGS sequence"/>
</dbReference>
<accession>A0ABQ6HJ53</accession>
<evidence type="ECO:0000259" key="4">
    <source>
        <dbReference type="Pfam" id="PF12705"/>
    </source>
</evidence>
<dbReference type="Pfam" id="PF12705">
    <property type="entry name" value="PDDEXK_1"/>
    <property type="match status" value="1"/>
</dbReference>